<keyword evidence="1" id="KW-1003">Cell membrane</keyword>
<evidence type="ECO:0000256" key="4">
    <source>
        <dbReference type="ARBA" id="ARBA00023139"/>
    </source>
</evidence>
<gene>
    <name evidence="6" type="ORF">A3844_23630</name>
</gene>
<dbReference type="InterPro" id="IPR050490">
    <property type="entry name" value="Bact_solute-bd_prot1"/>
</dbReference>
<evidence type="ECO:0000256" key="3">
    <source>
        <dbReference type="ARBA" id="ARBA00023136"/>
    </source>
</evidence>
<proteinExistence type="predicted"/>
<organism evidence="6 7">
    <name type="scientific">Paenibacillus helianthi</name>
    <dbReference type="NCBI Taxonomy" id="1349432"/>
    <lineage>
        <taxon>Bacteria</taxon>
        <taxon>Bacillati</taxon>
        <taxon>Bacillota</taxon>
        <taxon>Bacilli</taxon>
        <taxon>Bacillales</taxon>
        <taxon>Paenibacillaceae</taxon>
        <taxon>Paenibacillus</taxon>
    </lineage>
</organism>
<evidence type="ECO:0000256" key="5">
    <source>
        <dbReference type="ARBA" id="ARBA00023288"/>
    </source>
</evidence>
<dbReference type="InterPro" id="IPR006059">
    <property type="entry name" value="SBP"/>
</dbReference>
<dbReference type="Proteomes" id="UP000186058">
    <property type="component" value="Unassembled WGS sequence"/>
</dbReference>
<keyword evidence="2" id="KW-0732">Signal</keyword>
<dbReference type="PANTHER" id="PTHR43649:SF33">
    <property type="entry name" value="POLYGALACTURONAN_RHAMNOGALACTURONAN-BINDING PROTEIN YTCQ"/>
    <property type="match status" value="1"/>
</dbReference>
<protein>
    <submittedName>
        <fullName evidence="6">ABC transporter substrate-binding protein</fullName>
    </submittedName>
</protein>
<dbReference type="SUPFAM" id="SSF53850">
    <property type="entry name" value="Periplasmic binding protein-like II"/>
    <property type="match status" value="1"/>
</dbReference>
<reference evidence="6 7" key="1">
    <citation type="submission" date="2016-03" db="EMBL/GenBank/DDBJ databases">
        <authorList>
            <person name="Sant'Anna F.H."/>
            <person name="Ambrosini A."/>
            <person name="Souza R."/>
            <person name="Bach E."/>
            <person name="Fernandes G."/>
            <person name="Balsanelli E."/>
            <person name="Baura V.A."/>
            <person name="Souza E.M."/>
            <person name="Passaglia L."/>
        </authorList>
    </citation>
    <scope>NUCLEOTIDE SEQUENCE [LARGE SCALE GENOMIC DNA]</scope>
    <source>
        <strain evidence="6 7">P26E</strain>
    </source>
</reference>
<sequence>MKLRWPMHTILLLFLLSAGCDGRGNPQALPSPTPAGGERPSELSGTIVMLTNRIDLIENGTFKGYADKFKKKYPGANVEFEGLSNYATDILVRLSTKDAGDVLLLPVNLPAKELGLFFEPLTDELAAQEKFTTFATYDGKRYGLSTGTTTSGIVYNKQAFKKAGIEKVPQTLNEFYAASAKLKQAGIIPLYMNYGAVWPLRDWGDNLVNYMSGNPDYLNNMVHEDSPWRIGNEWGRALEIARTMLAKGYVEDQLFSNNWEISKTMLAKGEAGMYLQGNWTIRQILDAGAKSEDIGFFPFPYDNNTSHNALLNPDWFIGVSRYSNNKELAMAWVKFFVTETSYTTKSGFLPADDTEEPSMPQYSEFLSYHPKLIEATVQSDAFIDMSNRAKLSFWSGDYIQELLAAPDLQKAFDELNEKWKEARAGQQASPGPQAAAVQ</sequence>
<keyword evidence="7" id="KW-1185">Reference proteome</keyword>
<keyword evidence="4" id="KW-0564">Palmitate</keyword>
<dbReference type="EMBL" id="LVWI01000067">
    <property type="protein sequence ID" value="OKP82768.1"/>
    <property type="molecule type" value="Genomic_DNA"/>
</dbReference>
<evidence type="ECO:0000313" key="6">
    <source>
        <dbReference type="EMBL" id="OKP82768.1"/>
    </source>
</evidence>
<dbReference type="PANTHER" id="PTHR43649">
    <property type="entry name" value="ARABINOSE-BINDING PROTEIN-RELATED"/>
    <property type="match status" value="1"/>
</dbReference>
<keyword evidence="5" id="KW-0449">Lipoprotein</keyword>
<accession>A0ABX3EHK9</accession>
<name>A0ABX3EHK9_9BACL</name>
<dbReference type="Pfam" id="PF01547">
    <property type="entry name" value="SBP_bac_1"/>
    <property type="match status" value="1"/>
</dbReference>
<dbReference type="RefSeq" id="WP_074108721.1">
    <property type="nucleotide sequence ID" value="NZ_LVWI01000067.1"/>
</dbReference>
<evidence type="ECO:0000256" key="2">
    <source>
        <dbReference type="ARBA" id="ARBA00022729"/>
    </source>
</evidence>
<comment type="caution">
    <text evidence="6">The sequence shown here is derived from an EMBL/GenBank/DDBJ whole genome shotgun (WGS) entry which is preliminary data.</text>
</comment>
<evidence type="ECO:0000256" key="1">
    <source>
        <dbReference type="ARBA" id="ARBA00022475"/>
    </source>
</evidence>
<dbReference type="Gene3D" id="3.40.190.10">
    <property type="entry name" value="Periplasmic binding protein-like II"/>
    <property type="match status" value="2"/>
</dbReference>
<evidence type="ECO:0000313" key="7">
    <source>
        <dbReference type="Proteomes" id="UP000186058"/>
    </source>
</evidence>
<keyword evidence="3" id="KW-0472">Membrane</keyword>
<dbReference type="PROSITE" id="PS51257">
    <property type="entry name" value="PROKAR_LIPOPROTEIN"/>
    <property type="match status" value="1"/>
</dbReference>